<comment type="caution">
    <text evidence="3">The sequence shown here is derived from an EMBL/GenBank/DDBJ whole genome shotgun (WGS) entry which is preliminary data.</text>
</comment>
<keyword evidence="4" id="KW-1185">Reference proteome</keyword>
<evidence type="ECO:0000313" key="4">
    <source>
        <dbReference type="Proteomes" id="UP001556637"/>
    </source>
</evidence>
<dbReference type="Gene3D" id="3.40.50.1010">
    <property type="entry name" value="5'-nuclease"/>
    <property type="match status" value="1"/>
</dbReference>
<dbReference type="SUPFAM" id="SSF88723">
    <property type="entry name" value="PIN domain-like"/>
    <property type="match status" value="1"/>
</dbReference>
<dbReference type="Proteomes" id="UP001556637">
    <property type="component" value="Unassembled WGS sequence"/>
</dbReference>
<proteinExistence type="predicted"/>
<feature type="domain" description="PIN" evidence="2">
    <location>
        <begin position="5"/>
        <end position="127"/>
    </location>
</feature>
<dbReference type="CDD" id="cd09873">
    <property type="entry name" value="PIN_Pae0151-like"/>
    <property type="match status" value="1"/>
</dbReference>
<name>A0ABV3T749_9GAMM</name>
<dbReference type="RefSeq" id="WP_367983799.1">
    <property type="nucleotide sequence ID" value="NZ_JBAKFF010000001.1"/>
</dbReference>
<dbReference type="InterPro" id="IPR051619">
    <property type="entry name" value="TypeII_TA_RNase_PINc/VapC"/>
</dbReference>
<dbReference type="Pfam" id="PF01850">
    <property type="entry name" value="PIN"/>
    <property type="match status" value="1"/>
</dbReference>
<reference evidence="3 4" key="1">
    <citation type="submission" date="2024-02" db="EMBL/GenBank/DDBJ databases">
        <title>New especies of Spiribacter isolated from saline water.</title>
        <authorList>
            <person name="Leon M.J."/>
            <person name="De La Haba R."/>
            <person name="Sanchez-Porro C."/>
            <person name="Ventosa A."/>
        </authorList>
    </citation>
    <scope>NUCLEOTIDE SEQUENCE [LARGE SCALE GENOMIC DNA]</scope>
    <source>
        <strain evidence="4">ag22IC4-189</strain>
    </source>
</reference>
<gene>
    <name evidence="3" type="ORF">V6X30_06430</name>
</gene>
<keyword evidence="1" id="KW-0460">Magnesium</keyword>
<dbReference type="EMBL" id="JBAKFF010000001">
    <property type="protein sequence ID" value="MEX0431030.1"/>
    <property type="molecule type" value="Genomic_DNA"/>
</dbReference>
<protein>
    <submittedName>
        <fullName evidence="3">Type II toxin-antitoxin system VapC family toxin</fullName>
    </submittedName>
</protein>
<evidence type="ECO:0000256" key="1">
    <source>
        <dbReference type="ARBA" id="ARBA00022842"/>
    </source>
</evidence>
<dbReference type="InterPro" id="IPR044153">
    <property type="entry name" value="PIN_Pae0151-like"/>
</dbReference>
<organism evidence="3 4">
    <name type="scientific">Spiribacter insolitus</name>
    <dbReference type="NCBI Taxonomy" id="3122417"/>
    <lineage>
        <taxon>Bacteria</taxon>
        <taxon>Pseudomonadati</taxon>
        <taxon>Pseudomonadota</taxon>
        <taxon>Gammaproteobacteria</taxon>
        <taxon>Chromatiales</taxon>
        <taxon>Ectothiorhodospiraceae</taxon>
        <taxon>Spiribacter</taxon>
    </lineage>
</organism>
<accession>A0ABV3T749</accession>
<evidence type="ECO:0000313" key="3">
    <source>
        <dbReference type="EMBL" id="MEX0431030.1"/>
    </source>
</evidence>
<sequence>MTPLVVDASVAVKWFLRESDDERDSDEALRWLRASCSGEVQFLQPPHFRAEVAAVLARLKPDESAADIADFLDMEFSVLDNATVYQEARRLSVQLGHHLFDTMYHAVALKNPGARLITADERYYRKARHLGAIQTLEPSR</sequence>
<dbReference type="InterPro" id="IPR029060">
    <property type="entry name" value="PIN-like_dom_sf"/>
</dbReference>
<dbReference type="InterPro" id="IPR002716">
    <property type="entry name" value="PIN_dom"/>
</dbReference>
<dbReference type="PANTHER" id="PTHR35901:SF1">
    <property type="entry name" value="EXONUCLEASE VAPC9"/>
    <property type="match status" value="1"/>
</dbReference>
<dbReference type="PANTHER" id="PTHR35901">
    <property type="entry name" value="RIBONUCLEASE VAPC3"/>
    <property type="match status" value="1"/>
</dbReference>
<evidence type="ECO:0000259" key="2">
    <source>
        <dbReference type="Pfam" id="PF01850"/>
    </source>
</evidence>